<dbReference type="EMBL" id="CP068393">
    <property type="protein sequence ID" value="QUC67001.1"/>
    <property type="molecule type" value="Genomic_DNA"/>
</dbReference>
<protein>
    <submittedName>
        <fullName evidence="1">Bifunctional metallophosphatase/5'-nucleotidase</fullName>
    </submittedName>
</protein>
<sequence>MKKLLALLLTFCLLLGCCAAFAEEAAAPALEKNLVILFTSDVHCGIDQGWGYAGLYAVKESLSADNHVMLVDDGDAIQGEPIGTMTTGEGIIDIMNAVGYDLAVPGNHEFDYGMDRFLELTKKANFPYLSCNFNKEGELVFQPYVIKEFDGVKIAFVGVCTPMTLRSSTPRYFMNDQGEFIYGFLQDDTGEALYAAVQKSVDNARAEGANYVVVLAHLGNEAECSPWMYSDVIANTTGIDAWLDGHSHDTEQTVEKNKDGADVVRSACGTKLANIGALTIAKDGTISSQLFGWDSSIAAPKLLALNNAGSEAVAAASDVLNAKLQEVVAKTAVDLYINDPEATTDEGKPVRIIRRAETNLGDLCADAYRDQGGNTDIAFVNGGGIRVQLNAGDLTLNNILSVHPFGNSLTVIEVTGQQVLDALEWSVHSLPGEFGGFDQVSGITFEYDSEIESPVIQDESKMFAGIDDTKERRVRNVLVGGEPLDPEKTYTLASHDYQLLNNGDGYTMFNGCKVLQESVKLDNQVLIDYITQTLGGVVGEGYDQPYGQGRIVSVHAE</sequence>
<organism evidence="1 2">
    <name type="scientific">Aristaeella hokkaidonensis</name>
    <dbReference type="NCBI Taxonomy" id="3046382"/>
    <lineage>
        <taxon>Bacteria</taxon>
        <taxon>Bacillati</taxon>
        <taxon>Bacillota</taxon>
        <taxon>Clostridia</taxon>
        <taxon>Eubacteriales</taxon>
        <taxon>Aristaeellaceae</taxon>
        <taxon>Aristaeella</taxon>
    </lineage>
</organism>
<evidence type="ECO:0000313" key="2">
    <source>
        <dbReference type="Proteomes" id="UP000682782"/>
    </source>
</evidence>
<name>A0AC61N8T0_9FIRM</name>
<evidence type="ECO:0000313" key="1">
    <source>
        <dbReference type="EMBL" id="QUC67001.1"/>
    </source>
</evidence>
<dbReference type="Proteomes" id="UP000682782">
    <property type="component" value="Chromosome"/>
</dbReference>
<keyword evidence="2" id="KW-1185">Reference proteome</keyword>
<accession>A0AC61N8T0</accession>
<gene>
    <name evidence="1" type="ORF">JYE49_14385</name>
</gene>
<reference evidence="1" key="1">
    <citation type="submission" date="2021-01" db="EMBL/GenBank/DDBJ databases">
        <title>Complete genome sequence of Clostridiales bacterium R-7.</title>
        <authorList>
            <person name="Mahoney-Kurpe S.C."/>
            <person name="Palevich N."/>
            <person name="Koike S."/>
            <person name="Moon C.D."/>
            <person name="Attwood G.T."/>
        </authorList>
    </citation>
    <scope>NUCLEOTIDE SEQUENCE</scope>
    <source>
        <strain evidence="1">R-7</strain>
    </source>
</reference>
<proteinExistence type="predicted"/>